<dbReference type="PANTHER" id="PTHR42852">
    <property type="entry name" value="THIOL:DISULFIDE INTERCHANGE PROTEIN DSBE"/>
    <property type="match status" value="1"/>
</dbReference>
<evidence type="ECO:0000256" key="1">
    <source>
        <dbReference type="SAM" id="SignalP"/>
    </source>
</evidence>
<dbReference type="InterPro" id="IPR000866">
    <property type="entry name" value="AhpC/TSA"/>
</dbReference>
<evidence type="ECO:0000259" key="2">
    <source>
        <dbReference type="PROSITE" id="PS51352"/>
    </source>
</evidence>
<keyword evidence="4" id="KW-1185">Reference proteome</keyword>
<accession>A0A317C297</accession>
<feature type="signal peptide" evidence="1">
    <location>
        <begin position="1"/>
        <end position="26"/>
    </location>
</feature>
<dbReference type="AlphaFoldDB" id="A0A317C297"/>
<evidence type="ECO:0000313" key="4">
    <source>
        <dbReference type="Proteomes" id="UP000245539"/>
    </source>
</evidence>
<dbReference type="PANTHER" id="PTHR42852:SF13">
    <property type="entry name" value="PROTEIN DIPZ"/>
    <property type="match status" value="1"/>
</dbReference>
<dbReference type="Pfam" id="PF00578">
    <property type="entry name" value="AhpC-TSA"/>
    <property type="match status" value="1"/>
</dbReference>
<protein>
    <recommendedName>
        <fullName evidence="2">Thioredoxin domain-containing protein</fullName>
    </recommendedName>
</protein>
<dbReference type="GO" id="GO:0016491">
    <property type="term" value="F:oxidoreductase activity"/>
    <property type="evidence" value="ECO:0007669"/>
    <property type="project" value="InterPro"/>
</dbReference>
<organism evidence="3 4">
    <name type="scientific">Leucothrix pacifica</name>
    <dbReference type="NCBI Taxonomy" id="1247513"/>
    <lineage>
        <taxon>Bacteria</taxon>
        <taxon>Pseudomonadati</taxon>
        <taxon>Pseudomonadota</taxon>
        <taxon>Gammaproteobacteria</taxon>
        <taxon>Thiotrichales</taxon>
        <taxon>Thiotrichaceae</taxon>
        <taxon>Leucothrix</taxon>
    </lineage>
</organism>
<dbReference type="PROSITE" id="PS51352">
    <property type="entry name" value="THIOREDOXIN_2"/>
    <property type="match status" value="1"/>
</dbReference>
<dbReference type="Proteomes" id="UP000245539">
    <property type="component" value="Unassembled WGS sequence"/>
</dbReference>
<dbReference type="InterPro" id="IPR036249">
    <property type="entry name" value="Thioredoxin-like_sf"/>
</dbReference>
<sequence length="162" mass="18123">MALKSCLRVAKFFAVAALFHVGASQAAMSDIYGNPSELNHHVGKGKWLVVKVWRSDCGICMSTMHETNSARDTIPNTEIVGVSLDGDARVANQALRRVRVNFKNLVSNANEFNRYIKRSTRRNITGYPTYMIYAPNGKLKAMQTGDVKPSELRRYISRQTAL</sequence>
<comment type="caution">
    <text evidence="3">The sequence shown here is derived from an EMBL/GenBank/DDBJ whole genome shotgun (WGS) entry which is preliminary data.</text>
</comment>
<dbReference type="SUPFAM" id="SSF52833">
    <property type="entry name" value="Thioredoxin-like"/>
    <property type="match status" value="1"/>
</dbReference>
<feature type="domain" description="Thioredoxin" evidence="2">
    <location>
        <begin position="17"/>
        <end position="161"/>
    </location>
</feature>
<dbReference type="RefSeq" id="WP_109839336.1">
    <property type="nucleotide sequence ID" value="NZ_QGKM01000076.1"/>
</dbReference>
<name>A0A317C297_9GAMM</name>
<feature type="chain" id="PRO_5016404571" description="Thioredoxin domain-containing protein" evidence="1">
    <location>
        <begin position="27"/>
        <end position="162"/>
    </location>
</feature>
<dbReference type="InterPro" id="IPR013766">
    <property type="entry name" value="Thioredoxin_domain"/>
</dbReference>
<gene>
    <name evidence="3" type="ORF">DKW60_19450</name>
</gene>
<evidence type="ECO:0000313" key="3">
    <source>
        <dbReference type="EMBL" id="PWQ92786.1"/>
    </source>
</evidence>
<proteinExistence type="predicted"/>
<dbReference type="OrthoDB" id="5624929at2"/>
<dbReference type="InterPro" id="IPR050553">
    <property type="entry name" value="Thioredoxin_ResA/DsbE_sf"/>
</dbReference>
<reference evidence="3 4" key="1">
    <citation type="submission" date="2018-05" db="EMBL/GenBank/DDBJ databases">
        <title>Leucothrix arctica sp. nov., isolated from Arctic seawater.</title>
        <authorList>
            <person name="Choi A."/>
            <person name="Baek K."/>
        </authorList>
    </citation>
    <scope>NUCLEOTIDE SEQUENCE [LARGE SCALE GENOMIC DNA]</scope>
    <source>
        <strain evidence="3 4">JCM 18388</strain>
    </source>
</reference>
<dbReference type="Gene3D" id="3.40.30.10">
    <property type="entry name" value="Glutaredoxin"/>
    <property type="match status" value="1"/>
</dbReference>
<keyword evidence="1" id="KW-0732">Signal</keyword>
<dbReference type="GO" id="GO:0016209">
    <property type="term" value="F:antioxidant activity"/>
    <property type="evidence" value="ECO:0007669"/>
    <property type="project" value="InterPro"/>
</dbReference>
<dbReference type="EMBL" id="QGKM01000076">
    <property type="protein sequence ID" value="PWQ92786.1"/>
    <property type="molecule type" value="Genomic_DNA"/>
</dbReference>